<proteinExistence type="predicted"/>
<name>A0AAN9ADV2_HALRR</name>
<dbReference type="AlphaFoldDB" id="A0AAN9ADV2"/>
<dbReference type="SUPFAM" id="SSF50814">
    <property type="entry name" value="Lipocalins"/>
    <property type="match status" value="1"/>
</dbReference>
<keyword evidence="2" id="KW-1185">Reference proteome</keyword>
<dbReference type="Proteomes" id="UP001381693">
    <property type="component" value="Unassembled WGS sequence"/>
</dbReference>
<dbReference type="CDD" id="cd00742">
    <property type="entry name" value="FABP"/>
    <property type="match status" value="1"/>
</dbReference>
<gene>
    <name evidence="1" type="ORF">SK128_006274</name>
</gene>
<organism evidence="1 2">
    <name type="scientific">Halocaridina rubra</name>
    <name type="common">Hawaiian red shrimp</name>
    <dbReference type="NCBI Taxonomy" id="373956"/>
    <lineage>
        <taxon>Eukaryota</taxon>
        <taxon>Metazoa</taxon>
        <taxon>Ecdysozoa</taxon>
        <taxon>Arthropoda</taxon>
        <taxon>Crustacea</taxon>
        <taxon>Multicrustacea</taxon>
        <taxon>Malacostraca</taxon>
        <taxon>Eumalacostraca</taxon>
        <taxon>Eucarida</taxon>
        <taxon>Decapoda</taxon>
        <taxon>Pleocyemata</taxon>
        <taxon>Caridea</taxon>
        <taxon>Atyoidea</taxon>
        <taxon>Atyidae</taxon>
        <taxon>Halocaridina</taxon>
    </lineage>
</organism>
<dbReference type="InterPro" id="IPR012674">
    <property type="entry name" value="Calycin"/>
</dbReference>
<evidence type="ECO:0000313" key="2">
    <source>
        <dbReference type="Proteomes" id="UP001381693"/>
    </source>
</evidence>
<accession>A0AAN9ADV2</accession>
<comment type="caution">
    <text evidence="1">The sequence shown here is derived from an EMBL/GenBank/DDBJ whole genome shotgun (WGS) entry which is preliminary data.</text>
</comment>
<sequence>MFVVLPIIIIFLFGFLRALYYELQRQDQLRLNATLSKNMSYLLDDFDDAWLTVRVLDNITKFENKTLVTPASKIHPNWTLVLGTFEHFKDENFEEFLISAGAPAFIRNIILSATPTVTIEKVSKDDYYYYDIENDYPDPDYDHVDEKENGVFQMVITSVTWLRTHTTRFRLGYTYVISDFDGTESKNTFRFAAPNVLVHDKEKEVLSTSLIRKFDDDGIVLTIINKENGMVAKRHYKRI</sequence>
<protein>
    <submittedName>
        <fullName evidence="1">Uncharacterized protein</fullName>
    </submittedName>
</protein>
<evidence type="ECO:0000313" key="1">
    <source>
        <dbReference type="EMBL" id="KAK7085073.1"/>
    </source>
</evidence>
<reference evidence="1 2" key="1">
    <citation type="submission" date="2023-11" db="EMBL/GenBank/DDBJ databases">
        <title>Halocaridina rubra genome assembly.</title>
        <authorList>
            <person name="Smith C."/>
        </authorList>
    </citation>
    <scope>NUCLEOTIDE SEQUENCE [LARGE SCALE GENOMIC DNA]</scope>
    <source>
        <strain evidence="1">EP-1</strain>
        <tissue evidence="1">Whole</tissue>
    </source>
</reference>
<dbReference type="EMBL" id="JAXCGZ010001907">
    <property type="protein sequence ID" value="KAK7085073.1"/>
    <property type="molecule type" value="Genomic_DNA"/>
</dbReference>
<dbReference type="Gene3D" id="2.40.128.20">
    <property type="match status" value="1"/>
</dbReference>